<evidence type="ECO:0000313" key="5">
    <source>
        <dbReference type="Proteomes" id="UP000683360"/>
    </source>
</evidence>
<dbReference type="SUPFAM" id="SSF56219">
    <property type="entry name" value="DNase I-like"/>
    <property type="match status" value="1"/>
</dbReference>
<evidence type="ECO:0000256" key="1">
    <source>
        <dbReference type="ARBA" id="ARBA00022737"/>
    </source>
</evidence>
<name>A0A8S3U1Z1_MYTED</name>
<dbReference type="PANTHER" id="PTHR24171">
    <property type="entry name" value="ANKYRIN REPEAT DOMAIN-CONTAINING PROTEIN 39-RELATED"/>
    <property type="match status" value="1"/>
</dbReference>
<dbReference type="EMBL" id="CAJPWZ010002393">
    <property type="protein sequence ID" value="CAG2237590.1"/>
    <property type="molecule type" value="Genomic_DNA"/>
</dbReference>
<gene>
    <name evidence="4" type="ORF">MEDL_50032</name>
</gene>
<dbReference type="SMART" id="SM00248">
    <property type="entry name" value="ANK"/>
    <property type="match status" value="2"/>
</dbReference>
<dbReference type="Pfam" id="PF12796">
    <property type="entry name" value="Ank_2"/>
    <property type="match status" value="1"/>
</dbReference>
<organism evidence="4 5">
    <name type="scientific">Mytilus edulis</name>
    <name type="common">Blue mussel</name>
    <dbReference type="NCBI Taxonomy" id="6550"/>
    <lineage>
        <taxon>Eukaryota</taxon>
        <taxon>Metazoa</taxon>
        <taxon>Spiralia</taxon>
        <taxon>Lophotrochozoa</taxon>
        <taxon>Mollusca</taxon>
        <taxon>Bivalvia</taxon>
        <taxon>Autobranchia</taxon>
        <taxon>Pteriomorphia</taxon>
        <taxon>Mytilida</taxon>
        <taxon>Mytiloidea</taxon>
        <taxon>Mytilidae</taxon>
        <taxon>Mytilinae</taxon>
        <taxon>Mytilus</taxon>
    </lineage>
</organism>
<evidence type="ECO:0000313" key="4">
    <source>
        <dbReference type="EMBL" id="CAG2237590.1"/>
    </source>
</evidence>
<reference evidence="4" key="1">
    <citation type="submission" date="2021-03" db="EMBL/GenBank/DDBJ databases">
        <authorList>
            <person name="Bekaert M."/>
        </authorList>
    </citation>
    <scope>NUCLEOTIDE SEQUENCE</scope>
</reference>
<dbReference type="Gene3D" id="3.60.10.10">
    <property type="entry name" value="Endonuclease/exonuclease/phosphatase"/>
    <property type="match status" value="1"/>
</dbReference>
<sequence length="1506" mass="170947">MLSNDEEYARLLMEEELRVMNDEIYIDQLMRKKEHADDIQIPPSKIAKYTSTSVPVNNRLSRVVQTDTIYHVDVDVQTCATVLAREEFGCQVDSVSPIFQELSGQIQNLHCIISEKDMVINSLRKVIEGLCSIETEKDRIKVIEQIFLKEKETLKCCDFSKDANGLSRLSPNDIFEKQTPIVRKVIDCLTKSVLDVDTHGNSQKRQFRKSLAIELLFSAKHLRYISPMSLAPLILLYNSTGSKTAVDIFSHTLPSGGYTFLQNWLLSLKPNPCVPMNEISNTETDTIQSKIMDDNFKSKFIQCHQCNKTFGKNKIKCDVCKINLRNGTLPQEAISTKIVREKKQETVKFINYTENFSDDGSVTLESKTDSIQSNTASLEHPLYTTKSAPLPTDVSTKISLIDPVFVNPASKSSLRVVLDKIAIDSGVSTGSRHFVYVVCDGSPMTLIWQLIMEEPEKYSWVVPLIGLGHEEMNMVMSEKQNTRKREREIETETFNSKQNTGIKMADTDMTETESSLEQNLGEYSEDQTFNNKLLSGIVGIQQTLNSLIIKFENQNEEIHGIKNDIYAKDGIEDRLQAVATETEDQTTMIAEVRNQNTKLTTELNLMKSYVVHLETRLDCQQSQIANLVERSMRENAIVIGVHERNDENVIAELKLIFKNVLKITENIKIDRAHRIGTQTNKNSTRPIVVKFHDYNDREHVINTARTIGKQNKELLNGIYITPQFPDDMRENRKRLVQKQKEYKEVDVGTKIKGNSLFFIKSGSKYVEKVSTPKALAIFDASNKSKFGTFEQTSSNEVSDNGHTYCVTAAVTTTYAEVREAARQIMQGPVSACTYNTLVYRFTDKDGHTHDGYDDDRDYGIGSRILDYLKEIDAHNITIISSRTPPSGTAKIGSRKNNIILEGVKSVLRKISTDYILKEKIADENGRYLILTVEIDNTDFVFVNYYAPTKNFENEQIEYIEKLKILLNEKLDQNLVLGGDFNTILNPSLDKMGGSKYNTPVKYTSKLEDFIEEFELCDIWRTKNVDSRLYTWRQRTPLIQCRLDFWLISNFLSSSVTKTSIVPSIKSDHSLIKLTLSGENFSERGPGFWKFNSGLLTDKDYVDIVKNTLSDCDKKYHNLENKNLKWDTMKSKIRGATVKYSKYKNMKLRERESNLKNRQDEIHKTLSRTYLDKDINTLLIELDTVKDDLEQIVNNQTRGAIIRSHAEHCEGNERNSKYFLSLEKRNYKNKCINKLVVNDIANVSQENILKEERYFYENLYSFKEDPDKYSGGEKHTGGIFRAASLGQTKELNILIEKGADIDFANVAYWKILQSVVSFQVNGETALMFAAQTGRLEATLLLLEKGCQKEATSNLGETALHIAAEYGHLEITRCLVEQGGVSPFVTTNEGKTPYDLAANPDFSSTNREAMQYLKTVMSKKSTSMTAEFGIEDSVRSAMYNRLLGMGCYESFDMRCMVTGQFGVGKSSLVKLLAGVVIPEGRHPTDGISSLKVTVALTWKPEVGSRLIP</sequence>
<accession>A0A8S3U1Z1</accession>
<feature type="repeat" description="ANK" evidence="3">
    <location>
        <begin position="1353"/>
        <end position="1377"/>
    </location>
</feature>
<dbReference type="Proteomes" id="UP000683360">
    <property type="component" value="Unassembled WGS sequence"/>
</dbReference>
<dbReference type="PANTHER" id="PTHR24171:SF9">
    <property type="entry name" value="ANKYRIN REPEAT DOMAIN-CONTAINING PROTEIN 39"/>
    <property type="match status" value="1"/>
</dbReference>
<dbReference type="InterPro" id="IPR027417">
    <property type="entry name" value="P-loop_NTPase"/>
</dbReference>
<dbReference type="InterPro" id="IPR036691">
    <property type="entry name" value="Endo/exonu/phosph_ase_sf"/>
</dbReference>
<dbReference type="OrthoDB" id="194358at2759"/>
<dbReference type="InterPro" id="IPR036770">
    <property type="entry name" value="Ankyrin_rpt-contain_sf"/>
</dbReference>
<evidence type="ECO:0000256" key="2">
    <source>
        <dbReference type="ARBA" id="ARBA00023043"/>
    </source>
</evidence>
<keyword evidence="1" id="KW-0677">Repeat</keyword>
<comment type="caution">
    <text evidence="4">The sequence shown here is derived from an EMBL/GenBank/DDBJ whole genome shotgun (WGS) entry which is preliminary data.</text>
</comment>
<dbReference type="InterPro" id="IPR002110">
    <property type="entry name" value="Ankyrin_rpt"/>
</dbReference>
<dbReference type="PROSITE" id="PS50297">
    <property type="entry name" value="ANK_REP_REGION"/>
    <property type="match status" value="2"/>
</dbReference>
<evidence type="ECO:0000256" key="3">
    <source>
        <dbReference type="PROSITE-ProRule" id="PRU00023"/>
    </source>
</evidence>
<keyword evidence="2 3" id="KW-0040">ANK repeat</keyword>
<dbReference type="Gene3D" id="3.30.70.1820">
    <property type="entry name" value="L1 transposable element, RRM domain"/>
    <property type="match status" value="1"/>
</dbReference>
<dbReference type="PROSITE" id="PS50088">
    <property type="entry name" value="ANK_REPEAT"/>
    <property type="match status" value="2"/>
</dbReference>
<dbReference type="SUPFAM" id="SSF52540">
    <property type="entry name" value="P-loop containing nucleoside triphosphate hydrolases"/>
    <property type="match status" value="1"/>
</dbReference>
<proteinExistence type="predicted"/>
<keyword evidence="5" id="KW-1185">Reference proteome</keyword>
<dbReference type="CDD" id="cd09076">
    <property type="entry name" value="L1-EN"/>
    <property type="match status" value="1"/>
</dbReference>
<dbReference type="Gene3D" id="1.25.40.20">
    <property type="entry name" value="Ankyrin repeat-containing domain"/>
    <property type="match status" value="1"/>
</dbReference>
<protein>
    <submittedName>
        <fullName evidence="4">Uncharacterized protein</fullName>
    </submittedName>
</protein>
<feature type="repeat" description="ANK" evidence="3">
    <location>
        <begin position="1320"/>
        <end position="1352"/>
    </location>
</feature>
<dbReference type="SUPFAM" id="SSF48403">
    <property type="entry name" value="Ankyrin repeat"/>
    <property type="match status" value="1"/>
</dbReference>